<dbReference type="Proteomes" id="UP001152622">
    <property type="component" value="Chromosome 2"/>
</dbReference>
<dbReference type="InterPro" id="IPR051703">
    <property type="entry name" value="NF-kappa-B_Signaling_Reg"/>
</dbReference>
<dbReference type="EMBL" id="JAINUF010000002">
    <property type="protein sequence ID" value="KAJ8375617.1"/>
    <property type="molecule type" value="Genomic_DNA"/>
</dbReference>
<protein>
    <submittedName>
        <fullName evidence="1">Uncharacterized protein</fullName>
    </submittedName>
</protein>
<dbReference type="Gene3D" id="3.90.320.10">
    <property type="match status" value="1"/>
</dbReference>
<evidence type="ECO:0000313" key="1">
    <source>
        <dbReference type="EMBL" id="KAJ8375617.1"/>
    </source>
</evidence>
<keyword evidence="2" id="KW-1185">Reference proteome</keyword>
<gene>
    <name evidence="1" type="ORF">SKAU_G00061970</name>
</gene>
<proteinExistence type="predicted"/>
<dbReference type="InterPro" id="IPR011604">
    <property type="entry name" value="PDDEXK-like_dom_sf"/>
</dbReference>
<dbReference type="GO" id="GO:0006281">
    <property type="term" value="P:DNA repair"/>
    <property type="evidence" value="ECO:0007669"/>
    <property type="project" value="UniProtKB-ARBA"/>
</dbReference>
<evidence type="ECO:0000313" key="2">
    <source>
        <dbReference type="Proteomes" id="UP001152622"/>
    </source>
</evidence>
<dbReference type="OrthoDB" id="6155932at2759"/>
<dbReference type="PANTHER" id="PTHR46609">
    <property type="entry name" value="EXONUCLEASE, PHAGE-TYPE/RECB, C-TERMINAL DOMAIN-CONTAINING PROTEIN"/>
    <property type="match status" value="1"/>
</dbReference>
<dbReference type="AlphaFoldDB" id="A0A9Q1JAV4"/>
<dbReference type="PANTHER" id="PTHR46609:SF8">
    <property type="entry name" value="YQAJ VIRAL RECOMBINASE DOMAIN-CONTAINING PROTEIN"/>
    <property type="match status" value="1"/>
</dbReference>
<sequence>MAMSRECCGKGVLESKYPFKWTNDQSPDKWTEDKRGHLETLMSMKTKYPYYTQLQFQMFVANFITWTPQQSVIFRVPREEDFIHNAVDSISKFCARHIYPRLAGMSDLAVDQEVQRRSVFRQCREEQYSKVDEREPGRLPCRWIKTEG</sequence>
<comment type="caution">
    <text evidence="1">The sequence shown here is derived from an EMBL/GenBank/DDBJ whole genome shotgun (WGS) entry which is preliminary data.</text>
</comment>
<name>A0A9Q1JAV4_SYNKA</name>
<accession>A0A9Q1JAV4</accession>
<dbReference type="SUPFAM" id="SSF52980">
    <property type="entry name" value="Restriction endonuclease-like"/>
    <property type="match status" value="1"/>
</dbReference>
<reference evidence="1" key="1">
    <citation type="journal article" date="2023" name="Science">
        <title>Genome structures resolve the early diversification of teleost fishes.</title>
        <authorList>
            <person name="Parey E."/>
            <person name="Louis A."/>
            <person name="Montfort J."/>
            <person name="Bouchez O."/>
            <person name="Roques C."/>
            <person name="Iampietro C."/>
            <person name="Lluch J."/>
            <person name="Castinel A."/>
            <person name="Donnadieu C."/>
            <person name="Desvignes T."/>
            <person name="Floi Bucao C."/>
            <person name="Jouanno E."/>
            <person name="Wen M."/>
            <person name="Mejri S."/>
            <person name="Dirks R."/>
            <person name="Jansen H."/>
            <person name="Henkel C."/>
            <person name="Chen W.J."/>
            <person name="Zahm M."/>
            <person name="Cabau C."/>
            <person name="Klopp C."/>
            <person name="Thompson A.W."/>
            <person name="Robinson-Rechavi M."/>
            <person name="Braasch I."/>
            <person name="Lecointre G."/>
            <person name="Bobe J."/>
            <person name="Postlethwait J.H."/>
            <person name="Berthelot C."/>
            <person name="Roest Crollius H."/>
            <person name="Guiguen Y."/>
        </authorList>
    </citation>
    <scope>NUCLEOTIDE SEQUENCE</scope>
    <source>
        <strain evidence="1">WJC10195</strain>
    </source>
</reference>
<dbReference type="InterPro" id="IPR011335">
    <property type="entry name" value="Restrct_endonuc-II-like"/>
</dbReference>
<organism evidence="1 2">
    <name type="scientific">Synaphobranchus kaupii</name>
    <name type="common">Kaup's arrowtooth eel</name>
    <dbReference type="NCBI Taxonomy" id="118154"/>
    <lineage>
        <taxon>Eukaryota</taxon>
        <taxon>Metazoa</taxon>
        <taxon>Chordata</taxon>
        <taxon>Craniata</taxon>
        <taxon>Vertebrata</taxon>
        <taxon>Euteleostomi</taxon>
        <taxon>Actinopterygii</taxon>
        <taxon>Neopterygii</taxon>
        <taxon>Teleostei</taxon>
        <taxon>Anguilliformes</taxon>
        <taxon>Synaphobranchidae</taxon>
        <taxon>Synaphobranchus</taxon>
    </lineage>
</organism>